<dbReference type="AlphaFoldDB" id="A0A5B0MD53"/>
<dbReference type="OrthoDB" id="2505741at2759"/>
<protein>
    <submittedName>
        <fullName evidence="3">Uncharacterized protein</fullName>
    </submittedName>
</protein>
<feature type="compositionally biased region" description="Polar residues" evidence="2">
    <location>
        <begin position="132"/>
        <end position="151"/>
    </location>
</feature>
<proteinExistence type="predicted"/>
<feature type="compositionally biased region" description="Low complexity" evidence="2">
    <location>
        <begin position="108"/>
        <end position="117"/>
    </location>
</feature>
<feature type="coiled-coil region" evidence="1">
    <location>
        <begin position="496"/>
        <end position="587"/>
    </location>
</feature>
<sequence>MSRSTTTLNGSRSNAQTIGRRPAQTQAATPNDSTRSILLKNNSSLSQLKPSRSRLTTQSKNLVEPRTPATLGRRANNPSLNLLSGRNSPSQTPLVTIKRDGKSRLPRAAPTPTAQTPGISNPGTKKLRVKKSSTLQAQTATPARSSSSSLALTPEPPTALQTAVPKPGSSTHQTTVDPDATPKKPPSRSSYKQNAVLTSSEDQPSSKLPLPHTITRPTPQTSIVFPSIVEEQTPKRPMTRARSKQILDRSTSSLGVSPPEQTGIPQIKRKPSRVMQIAQAFQQESQLLTDGHSKNMLGVTPQRRPSNGSNTSAVSPTGSLVGNSSPNISALAASLSKQHGQRDRLSKARSSVTDMLRYSTMSTLGGLHWEDGAGEGLLTDPDETEAMVADISMSNTPLKPAVQSAAIALASARANFLTIVQENEQDPPKKISHKQSESSLNTTSSRIKKRPSFGFIPASTPLSRSRISGTSFTSNSPTINQQQQQQQQMVIHETQLATLSASLERSQQRELELEKEIQKLEQRSEHENSLKKLSDQEREKALVEEIGRLEEEVSGLKELNIELENSLDSVQFDNLELRNKLDRLQIDHHRLLALSPSDSSSSSNLPPSSSITLNSQHLSTPNLNSNLPLNHSPRCSKFEAFELEIVAEIAAIKDQLKLIQFIKISLALGSDLVSD</sequence>
<feature type="region of interest" description="Disordered" evidence="2">
    <location>
        <begin position="423"/>
        <end position="489"/>
    </location>
</feature>
<keyword evidence="4" id="KW-1185">Reference proteome</keyword>
<dbReference type="Proteomes" id="UP000324748">
    <property type="component" value="Unassembled WGS sequence"/>
</dbReference>
<feature type="region of interest" description="Disordered" evidence="2">
    <location>
        <begin position="297"/>
        <end position="322"/>
    </location>
</feature>
<feature type="compositionally biased region" description="Low complexity" evidence="2">
    <location>
        <begin position="36"/>
        <end position="49"/>
    </location>
</feature>
<keyword evidence="1" id="KW-0175">Coiled coil</keyword>
<feature type="region of interest" description="Disordered" evidence="2">
    <location>
        <begin position="595"/>
        <end position="617"/>
    </location>
</feature>
<feature type="compositionally biased region" description="Polar residues" evidence="2">
    <location>
        <begin position="1"/>
        <end position="35"/>
    </location>
</feature>
<feature type="compositionally biased region" description="Polar residues" evidence="2">
    <location>
        <begin position="303"/>
        <end position="322"/>
    </location>
</feature>
<evidence type="ECO:0000313" key="4">
    <source>
        <dbReference type="Proteomes" id="UP000324748"/>
    </source>
</evidence>
<evidence type="ECO:0000256" key="2">
    <source>
        <dbReference type="SAM" id="MobiDB-lite"/>
    </source>
</evidence>
<evidence type="ECO:0000313" key="3">
    <source>
        <dbReference type="EMBL" id="KAA1074531.1"/>
    </source>
</evidence>
<organism evidence="3 4">
    <name type="scientific">Puccinia graminis f. sp. tritici</name>
    <dbReference type="NCBI Taxonomy" id="56615"/>
    <lineage>
        <taxon>Eukaryota</taxon>
        <taxon>Fungi</taxon>
        <taxon>Dikarya</taxon>
        <taxon>Basidiomycota</taxon>
        <taxon>Pucciniomycotina</taxon>
        <taxon>Pucciniomycetes</taxon>
        <taxon>Pucciniales</taxon>
        <taxon>Pucciniaceae</taxon>
        <taxon>Puccinia</taxon>
    </lineage>
</organism>
<feature type="region of interest" description="Disordered" evidence="2">
    <location>
        <begin position="1"/>
        <end position="221"/>
    </location>
</feature>
<feature type="compositionally biased region" description="Polar residues" evidence="2">
    <location>
        <begin position="187"/>
        <end position="206"/>
    </location>
</feature>
<gene>
    <name evidence="3" type="ORF">PGT21_009157</name>
</gene>
<accession>A0A5B0MD53</accession>
<dbReference type="EMBL" id="VSWC01000157">
    <property type="protein sequence ID" value="KAA1074531.1"/>
    <property type="molecule type" value="Genomic_DNA"/>
</dbReference>
<comment type="caution">
    <text evidence="3">The sequence shown here is derived from an EMBL/GenBank/DDBJ whole genome shotgun (WGS) entry which is preliminary data.</text>
</comment>
<name>A0A5B0MD53_PUCGR</name>
<reference evidence="3 4" key="1">
    <citation type="submission" date="2019-05" db="EMBL/GenBank/DDBJ databases">
        <title>Emergence of the Ug99 lineage of the wheat stem rust pathogen through somatic hybridization.</title>
        <authorList>
            <person name="Li F."/>
            <person name="Upadhyaya N.M."/>
            <person name="Sperschneider J."/>
            <person name="Matny O."/>
            <person name="Nguyen-Phuc H."/>
            <person name="Mago R."/>
            <person name="Raley C."/>
            <person name="Miller M.E."/>
            <person name="Silverstein K.A.T."/>
            <person name="Henningsen E."/>
            <person name="Hirsch C.D."/>
            <person name="Visser B."/>
            <person name="Pretorius Z.A."/>
            <person name="Steffenson B.J."/>
            <person name="Schwessinger B."/>
            <person name="Dodds P.N."/>
            <person name="Figueroa M."/>
        </authorList>
    </citation>
    <scope>NUCLEOTIDE SEQUENCE [LARGE SCALE GENOMIC DNA]</scope>
    <source>
        <strain evidence="3">21-0</strain>
    </source>
</reference>
<feature type="compositionally biased region" description="Polar residues" evidence="2">
    <location>
        <begin position="76"/>
        <end position="94"/>
    </location>
</feature>
<feature type="compositionally biased region" description="Polar residues" evidence="2">
    <location>
        <begin position="460"/>
        <end position="480"/>
    </location>
</feature>
<evidence type="ECO:0000256" key="1">
    <source>
        <dbReference type="SAM" id="Coils"/>
    </source>
</evidence>